<feature type="domain" description="Carboxylesterase type B" evidence="1">
    <location>
        <begin position="15"/>
        <end position="159"/>
    </location>
</feature>
<name>A0A9P5S0A2_9FUNG</name>
<dbReference type="OrthoDB" id="408631at2759"/>
<dbReference type="InterPro" id="IPR019819">
    <property type="entry name" value="Carboxylesterase_B_CS"/>
</dbReference>
<dbReference type="SUPFAM" id="SSF53474">
    <property type="entry name" value="alpha/beta-Hydrolases"/>
    <property type="match status" value="1"/>
</dbReference>
<proteinExistence type="predicted"/>
<evidence type="ECO:0000259" key="1">
    <source>
        <dbReference type="Pfam" id="PF00135"/>
    </source>
</evidence>
<organism evidence="2 3">
    <name type="scientific">Linnemannia schmuckeri</name>
    <dbReference type="NCBI Taxonomy" id="64567"/>
    <lineage>
        <taxon>Eukaryota</taxon>
        <taxon>Fungi</taxon>
        <taxon>Fungi incertae sedis</taxon>
        <taxon>Mucoromycota</taxon>
        <taxon>Mortierellomycotina</taxon>
        <taxon>Mortierellomycetes</taxon>
        <taxon>Mortierellales</taxon>
        <taxon>Mortierellaceae</taxon>
        <taxon>Linnemannia</taxon>
    </lineage>
</organism>
<dbReference type="InterPro" id="IPR002018">
    <property type="entry name" value="CarbesteraseB"/>
</dbReference>
<sequence length="360" mass="39612">MSPVPTALAMIKNVAPEDEDCLTLNVYTPSLKSDGMAPLPVMFYIHGGGFSNFSGSIMLFEPGNLVSRGGVVVVTINYRLGLFGWFENANTWSRSTVPGNQGLRDQILALQWVQNNITAFGGDPNRATLFGESSGGHSIRVLLSAPSAFGLYHSVISESCDLGDLTCARRKSTNDILEASMIAEQKVLEDDPWTTFRLVLRLAADGDLIPDDFSARVNTEKYNTKANVLWGATKDEAGFYLSLFFPNPIPIANTNISDALGYLSRQMATHKPTYNYRFSRGRDTPLVGDDARFSRQVIDRLTTFAKTRDPNPQSGLVGVESKNEDVTNVKWEPYGAENPVLDLNLKSRMLENLEADLLSI</sequence>
<dbReference type="Pfam" id="PF00135">
    <property type="entry name" value="COesterase"/>
    <property type="match status" value="1"/>
</dbReference>
<dbReference type="Proteomes" id="UP000748756">
    <property type="component" value="Unassembled WGS sequence"/>
</dbReference>
<accession>A0A9P5S0A2</accession>
<dbReference type="PANTHER" id="PTHR11559">
    <property type="entry name" value="CARBOXYLESTERASE"/>
    <property type="match status" value="1"/>
</dbReference>
<dbReference type="EMBL" id="JAAAUQ010000298">
    <property type="protein sequence ID" value="KAF9151733.1"/>
    <property type="molecule type" value="Genomic_DNA"/>
</dbReference>
<evidence type="ECO:0000313" key="2">
    <source>
        <dbReference type="EMBL" id="KAF9151733.1"/>
    </source>
</evidence>
<evidence type="ECO:0000313" key="3">
    <source>
        <dbReference type="Proteomes" id="UP000748756"/>
    </source>
</evidence>
<dbReference type="InterPro" id="IPR050309">
    <property type="entry name" value="Type-B_Carboxylest/Lipase"/>
</dbReference>
<dbReference type="Gene3D" id="3.40.50.1820">
    <property type="entry name" value="alpha/beta hydrolase"/>
    <property type="match status" value="3"/>
</dbReference>
<keyword evidence="3" id="KW-1185">Reference proteome</keyword>
<dbReference type="InterPro" id="IPR029058">
    <property type="entry name" value="AB_hydrolase_fold"/>
</dbReference>
<reference evidence="2" key="1">
    <citation type="journal article" date="2020" name="Fungal Divers.">
        <title>Resolving the Mortierellaceae phylogeny through synthesis of multi-gene phylogenetics and phylogenomics.</title>
        <authorList>
            <person name="Vandepol N."/>
            <person name="Liber J."/>
            <person name="Desiro A."/>
            <person name="Na H."/>
            <person name="Kennedy M."/>
            <person name="Barry K."/>
            <person name="Grigoriev I.V."/>
            <person name="Miller A.N."/>
            <person name="O'Donnell K."/>
            <person name="Stajich J.E."/>
            <person name="Bonito G."/>
        </authorList>
    </citation>
    <scope>NUCLEOTIDE SEQUENCE</scope>
    <source>
        <strain evidence="2">NRRL 6426</strain>
    </source>
</reference>
<gene>
    <name evidence="2" type="ORF">BG015_006280</name>
</gene>
<protein>
    <recommendedName>
        <fullName evidence="1">Carboxylesterase type B domain-containing protein</fullName>
    </recommendedName>
</protein>
<comment type="caution">
    <text evidence="2">The sequence shown here is derived from an EMBL/GenBank/DDBJ whole genome shotgun (WGS) entry which is preliminary data.</text>
</comment>
<dbReference type="PROSITE" id="PS00941">
    <property type="entry name" value="CARBOXYLESTERASE_B_2"/>
    <property type="match status" value="1"/>
</dbReference>
<dbReference type="AlphaFoldDB" id="A0A9P5S0A2"/>